<sequence>MCLYFRLDGGVLLGVGVYVDDLLVTGTKQAAVDTFFGELTSLSVKDLGCAHKFLGMRILYDDLGGYSLDQEVMITDLLKEHGMEHAHGVRTPIGEDSNECARKDAVLLSSIRNDCLGLSIASGQPAMASEVHEAGYSFCRSQGNAKLDRMVGCSDADFAADKQDRKSVTGGFITIDGMVVAWICRKQGGVALSTMEAEYTAASVVSQEIMGLREMLNELGVPLMVPMPLRIDNQAAIQQLCGERASSKAKHIDTRIKFVNHFAKSGVLLPEYCEGKSMPADSLTKALSTPRLRDRRGMLGLS</sequence>
<dbReference type="InterPro" id="IPR013103">
    <property type="entry name" value="RVT_2"/>
</dbReference>
<dbReference type="OrthoDB" id="123335at2759"/>
<organism evidence="2 3">
    <name type="scientific">Phytophthora fragariaefolia</name>
    <dbReference type="NCBI Taxonomy" id="1490495"/>
    <lineage>
        <taxon>Eukaryota</taxon>
        <taxon>Sar</taxon>
        <taxon>Stramenopiles</taxon>
        <taxon>Oomycota</taxon>
        <taxon>Peronosporomycetes</taxon>
        <taxon>Peronosporales</taxon>
        <taxon>Peronosporaceae</taxon>
        <taxon>Phytophthora</taxon>
    </lineage>
</organism>
<evidence type="ECO:0000313" key="3">
    <source>
        <dbReference type="Proteomes" id="UP001165121"/>
    </source>
</evidence>
<evidence type="ECO:0000313" key="2">
    <source>
        <dbReference type="EMBL" id="GMF48934.1"/>
    </source>
</evidence>
<accession>A0A9W7CZJ1</accession>
<dbReference type="Proteomes" id="UP001165121">
    <property type="component" value="Unassembled WGS sequence"/>
</dbReference>
<proteinExistence type="predicted"/>
<gene>
    <name evidence="2" type="ORF">Pfra01_001913000</name>
</gene>
<dbReference type="Pfam" id="PF07727">
    <property type="entry name" value="RVT_2"/>
    <property type="match status" value="1"/>
</dbReference>
<comment type="caution">
    <text evidence="2">The sequence shown here is derived from an EMBL/GenBank/DDBJ whole genome shotgun (WGS) entry which is preliminary data.</text>
</comment>
<dbReference type="PANTHER" id="PTHR11439:SF440">
    <property type="entry name" value="INTEGRASE CATALYTIC DOMAIN-CONTAINING PROTEIN"/>
    <property type="match status" value="1"/>
</dbReference>
<keyword evidence="3" id="KW-1185">Reference proteome</keyword>
<reference evidence="2" key="1">
    <citation type="submission" date="2023-04" db="EMBL/GenBank/DDBJ databases">
        <title>Phytophthora fragariaefolia NBRC 109709.</title>
        <authorList>
            <person name="Ichikawa N."/>
            <person name="Sato H."/>
            <person name="Tonouchi N."/>
        </authorList>
    </citation>
    <scope>NUCLEOTIDE SEQUENCE</scope>
    <source>
        <strain evidence="2">NBRC 109709</strain>
    </source>
</reference>
<dbReference type="EMBL" id="BSXT01002430">
    <property type="protein sequence ID" value="GMF48934.1"/>
    <property type="molecule type" value="Genomic_DNA"/>
</dbReference>
<dbReference type="CDD" id="cd09272">
    <property type="entry name" value="RNase_HI_RT_Ty1"/>
    <property type="match status" value="1"/>
</dbReference>
<dbReference type="AlphaFoldDB" id="A0A9W7CZJ1"/>
<protein>
    <submittedName>
        <fullName evidence="2">Unnamed protein product</fullName>
    </submittedName>
</protein>
<evidence type="ECO:0000259" key="1">
    <source>
        <dbReference type="Pfam" id="PF07727"/>
    </source>
</evidence>
<name>A0A9W7CZJ1_9STRA</name>
<feature type="domain" description="Reverse transcriptase Ty1/copia-type" evidence="1">
    <location>
        <begin position="3"/>
        <end position="93"/>
    </location>
</feature>
<dbReference type="PANTHER" id="PTHR11439">
    <property type="entry name" value="GAG-POL-RELATED RETROTRANSPOSON"/>
    <property type="match status" value="1"/>
</dbReference>